<feature type="region of interest" description="Disordered" evidence="1">
    <location>
        <begin position="109"/>
        <end position="217"/>
    </location>
</feature>
<dbReference type="GeneID" id="63822065"/>
<organism evidence="3 4">
    <name type="scientific">Laetiporus sulphureus 93-53</name>
    <dbReference type="NCBI Taxonomy" id="1314785"/>
    <lineage>
        <taxon>Eukaryota</taxon>
        <taxon>Fungi</taxon>
        <taxon>Dikarya</taxon>
        <taxon>Basidiomycota</taxon>
        <taxon>Agaricomycotina</taxon>
        <taxon>Agaricomycetes</taxon>
        <taxon>Polyporales</taxon>
        <taxon>Laetiporus</taxon>
    </lineage>
</organism>
<dbReference type="PANTHER" id="PTHR21860">
    <property type="entry name" value="TRANSCRIPTION INITIATION FACTOR IIIC TFIIIC , POLYPEPTIDE 6-RELATED"/>
    <property type="match status" value="1"/>
</dbReference>
<dbReference type="Proteomes" id="UP000076871">
    <property type="component" value="Unassembled WGS sequence"/>
</dbReference>
<gene>
    <name evidence="3" type="ORF">LAESUDRAFT_663015</name>
</gene>
<keyword evidence="4" id="KW-1185">Reference proteome</keyword>
<evidence type="ECO:0000259" key="2">
    <source>
        <dbReference type="Pfam" id="PF10419"/>
    </source>
</evidence>
<protein>
    <recommendedName>
        <fullName evidence="2">Transcription factor TFIIIC triple barrel domain-containing protein</fullName>
    </recommendedName>
</protein>
<dbReference type="STRING" id="1314785.A0A165BY71"/>
<dbReference type="InParanoid" id="A0A165BY71"/>
<feature type="compositionally biased region" description="Basic and acidic residues" evidence="1">
    <location>
        <begin position="109"/>
        <end position="118"/>
    </location>
</feature>
<feature type="region of interest" description="Disordered" evidence="1">
    <location>
        <begin position="229"/>
        <end position="264"/>
    </location>
</feature>
<feature type="domain" description="Transcription factor TFIIIC triple barrel" evidence="2">
    <location>
        <begin position="25"/>
        <end position="114"/>
    </location>
</feature>
<feature type="compositionally biased region" description="Low complexity" evidence="1">
    <location>
        <begin position="205"/>
        <end position="214"/>
    </location>
</feature>
<name>A0A165BY71_9APHY</name>
<dbReference type="GO" id="GO:0006383">
    <property type="term" value="P:transcription by RNA polymerase III"/>
    <property type="evidence" value="ECO:0007669"/>
    <property type="project" value="InterPro"/>
</dbReference>
<dbReference type="AlphaFoldDB" id="A0A165BY71"/>
<sequence>MPLSTFSPGYVQVDAFGPDEGYESDEEVTFVTLDLGCVEPALVPSSSSYRLIGLDTPTPFLQLSGTIFKGQHQSLLGTELLFTDAKDDNQERNKRTLAHVGTTEQRIRFKEVELRERNASSVSQPEQTAETGQSKSKKNRIPETVGEVVGSTIPDPEPPRRRGGRRRRTEPMEGNLENQSKGKGRGKGKGKERETMQPGDVSANGTGEELGAAADGEERVTVDVVEGLQPDIQDSPGENRGVHQQIGSEEVPGHMVIDPDLSGL</sequence>
<dbReference type="InterPro" id="IPR042771">
    <property type="entry name" value="GTF3C6-like"/>
</dbReference>
<dbReference type="OrthoDB" id="1877767at2759"/>
<dbReference type="InterPro" id="IPR019481">
    <property type="entry name" value="TFIIIC_triple_barrel"/>
</dbReference>
<dbReference type="PANTHER" id="PTHR21860:SF2">
    <property type="entry name" value="GENERAL TRANSCRIPTION FACTOR 3C POLYPEPTIDE 6"/>
    <property type="match status" value="1"/>
</dbReference>
<dbReference type="RefSeq" id="XP_040759604.1">
    <property type="nucleotide sequence ID" value="XM_040905035.1"/>
</dbReference>
<dbReference type="Pfam" id="PF10419">
    <property type="entry name" value="TFIIIC_sub6"/>
    <property type="match status" value="1"/>
</dbReference>
<dbReference type="EMBL" id="KV427658">
    <property type="protein sequence ID" value="KZT01864.1"/>
    <property type="molecule type" value="Genomic_DNA"/>
</dbReference>
<feature type="compositionally biased region" description="Polar residues" evidence="1">
    <location>
        <begin position="119"/>
        <end position="134"/>
    </location>
</feature>
<evidence type="ECO:0000313" key="4">
    <source>
        <dbReference type="Proteomes" id="UP000076871"/>
    </source>
</evidence>
<evidence type="ECO:0000256" key="1">
    <source>
        <dbReference type="SAM" id="MobiDB-lite"/>
    </source>
</evidence>
<proteinExistence type="predicted"/>
<evidence type="ECO:0000313" key="3">
    <source>
        <dbReference type="EMBL" id="KZT01864.1"/>
    </source>
</evidence>
<accession>A0A165BY71</accession>
<dbReference type="Gene3D" id="2.60.40.4370">
    <property type="match status" value="1"/>
</dbReference>
<reference evidence="3 4" key="1">
    <citation type="journal article" date="2016" name="Mol. Biol. Evol.">
        <title>Comparative Genomics of Early-Diverging Mushroom-Forming Fungi Provides Insights into the Origins of Lignocellulose Decay Capabilities.</title>
        <authorList>
            <person name="Nagy L.G."/>
            <person name="Riley R."/>
            <person name="Tritt A."/>
            <person name="Adam C."/>
            <person name="Daum C."/>
            <person name="Floudas D."/>
            <person name="Sun H."/>
            <person name="Yadav J.S."/>
            <person name="Pangilinan J."/>
            <person name="Larsson K.H."/>
            <person name="Matsuura K."/>
            <person name="Barry K."/>
            <person name="Labutti K."/>
            <person name="Kuo R."/>
            <person name="Ohm R.A."/>
            <person name="Bhattacharya S.S."/>
            <person name="Shirouzu T."/>
            <person name="Yoshinaga Y."/>
            <person name="Martin F.M."/>
            <person name="Grigoriev I.V."/>
            <person name="Hibbett D.S."/>
        </authorList>
    </citation>
    <scope>NUCLEOTIDE SEQUENCE [LARGE SCALE GENOMIC DNA]</scope>
    <source>
        <strain evidence="3 4">93-53</strain>
    </source>
</reference>
<dbReference type="GO" id="GO:0000127">
    <property type="term" value="C:transcription factor TFIIIC complex"/>
    <property type="evidence" value="ECO:0007669"/>
    <property type="project" value="TreeGrafter"/>
</dbReference>